<sequence length="72" mass="7940">MKIRLFGSGEAGRGVRFIVGPYGLGLIQLIHFDTKSMAFGVEVLDDLLKRSSRFGAFLSVFLQSVKDFSLLS</sequence>
<gene>
    <name evidence="1" type="ORF">RRF57_012028</name>
</gene>
<reference evidence="1 2" key="1">
    <citation type="submission" date="2023-10" db="EMBL/GenBank/DDBJ databases">
        <title>Draft genome sequence of Xylaria bambusicola isolate GMP-LS, the root and basal stem rot pathogen of sugarcane in Indonesia.</title>
        <authorList>
            <person name="Selvaraj P."/>
            <person name="Muralishankar V."/>
            <person name="Muruganantham S."/>
            <person name="Sp S."/>
            <person name="Haryani S."/>
            <person name="Lau K.J.X."/>
            <person name="Naqvi N.I."/>
        </authorList>
    </citation>
    <scope>NUCLEOTIDE SEQUENCE [LARGE SCALE GENOMIC DNA]</scope>
    <source>
        <strain evidence="1">GMP-LS</strain>
    </source>
</reference>
<dbReference type="Proteomes" id="UP001305414">
    <property type="component" value="Unassembled WGS sequence"/>
</dbReference>
<accession>A0AAN7V193</accession>
<organism evidence="1 2">
    <name type="scientific">Xylaria bambusicola</name>
    <dbReference type="NCBI Taxonomy" id="326684"/>
    <lineage>
        <taxon>Eukaryota</taxon>
        <taxon>Fungi</taxon>
        <taxon>Dikarya</taxon>
        <taxon>Ascomycota</taxon>
        <taxon>Pezizomycotina</taxon>
        <taxon>Sordariomycetes</taxon>
        <taxon>Xylariomycetidae</taxon>
        <taxon>Xylariales</taxon>
        <taxon>Xylariaceae</taxon>
        <taxon>Xylaria</taxon>
    </lineage>
</organism>
<keyword evidence="2" id="KW-1185">Reference proteome</keyword>
<evidence type="ECO:0000313" key="2">
    <source>
        <dbReference type="Proteomes" id="UP001305414"/>
    </source>
</evidence>
<protein>
    <submittedName>
        <fullName evidence="1">Uncharacterized protein</fullName>
    </submittedName>
</protein>
<proteinExistence type="predicted"/>
<name>A0AAN7V193_9PEZI</name>
<comment type="caution">
    <text evidence="1">The sequence shown here is derived from an EMBL/GenBank/DDBJ whole genome shotgun (WGS) entry which is preliminary data.</text>
</comment>
<dbReference type="AlphaFoldDB" id="A0AAN7V193"/>
<evidence type="ECO:0000313" key="1">
    <source>
        <dbReference type="EMBL" id="KAK5636316.1"/>
    </source>
</evidence>
<dbReference type="EMBL" id="JAWHQM010000066">
    <property type="protein sequence ID" value="KAK5636316.1"/>
    <property type="molecule type" value="Genomic_DNA"/>
</dbReference>